<dbReference type="RefSeq" id="WP_123041552.1">
    <property type="nucleotide sequence ID" value="NZ_CP033433.1"/>
</dbReference>
<dbReference type="AlphaFoldDB" id="A0A3G3JYZ5"/>
<reference evidence="1 2" key="1">
    <citation type="submission" date="2018-10" db="EMBL/GenBank/DDBJ databases">
        <title>Genome Sequence of Cohnella sp.</title>
        <authorList>
            <person name="Srinivasan S."/>
            <person name="Kim M.K."/>
        </authorList>
    </citation>
    <scope>NUCLEOTIDE SEQUENCE [LARGE SCALE GENOMIC DNA]</scope>
    <source>
        <strain evidence="1 2">18JY8-7</strain>
    </source>
</reference>
<dbReference type="GO" id="GO:0005975">
    <property type="term" value="P:carbohydrate metabolic process"/>
    <property type="evidence" value="ECO:0007669"/>
    <property type="project" value="InterPro"/>
</dbReference>
<evidence type="ECO:0000313" key="1">
    <source>
        <dbReference type="EMBL" id="AYQ73470.1"/>
    </source>
</evidence>
<name>A0A3G3JYZ5_9BACL</name>
<organism evidence="1 2">
    <name type="scientific">Cohnella candidum</name>
    <dbReference type="NCBI Taxonomy" id="2674991"/>
    <lineage>
        <taxon>Bacteria</taxon>
        <taxon>Bacillati</taxon>
        <taxon>Bacillota</taxon>
        <taxon>Bacilli</taxon>
        <taxon>Bacillales</taxon>
        <taxon>Paenibacillaceae</taxon>
        <taxon>Cohnella</taxon>
    </lineage>
</organism>
<dbReference type="InterPro" id="IPR008928">
    <property type="entry name" value="6-hairpin_glycosidase_sf"/>
</dbReference>
<sequence length="645" mass="75401">MGTSTEWIGTWIRLEPDAREMAVVVADVPSEEGIRTARVTAVWQGESREAAECLLHMPVADDRIRLMWKPHLAPEGNMVIGDLLFRSPAIVLRDGQRQFALYPDLDWLKDNREEPHVMDFVETDRNLFYGLCRYEKKEHVYHRKSGRPLQVRTGQTLFSFYLVEWEQVEENRRYSAVSDWIWRRFAEPRMKREGGGISSLPDLSRYVDHAYDWAFRRWESVVWQQFRIGEREVGGPVFIVRAAQAPGHGEENLWRERKSLWNQAWFCGLRSAYGYRLWGERRNDPDWIRRAELNKEFALAAPMRNGLFPSVFTAGDTQEWTDGAWGHSDRRPQGHDEYAHLLDMSWTCYWMLRWYEDIEQDERLAEYAAAYADRLVELQNEDGSFPAWVHTETGHVSPWLRDSAETALHVWFLLRLNRLRPNADAQRAAKAGIGFLRDHILPERRWEDFETYWSCARAWERKQPGVKDARSGLFNQSTFSMYWTAEAFREWHEFSRDPEALKTGEDVLAELSLYQAVWNPPYLGIPALGGYGVLNSDDEWNDARQSLAALTHMAYYRLTGKEEHLYRGLWAMRASFYMMYCPENPEVKALYERKHPHFGPRDYGFEMENFHHGGSMVGEVGEFTIFDWGNGSAAASLAELLFVSS</sequence>
<dbReference type="EMBL" id="CP033433">
    <property type="protein sequence ID" value="AYQ73470.1"/>
    <property type="molecule type" value="Genomic_DNA"/>
</dbReference>
<evidence type="ECO:0000313" key="2">
    <source>
        <dbReference type="Proteomes" id="UP000269097"/>
    </source>
</evidence>
<protein>
    <submittedName>
        <fullName evidence="1">Uncharacterized protein</fullName>
    </submittedName>
</protein>
<keyword evidence="2" id="KW-1185">Reference proteome</keyword>
<accession>A0A3G3JYZ5</accession>
<gene>
    <name evidence="1" type="ORF">EAV92_13320</name>
</gene>
<proteinExistence type="predicted"/>
<dbReference type="SUPFAM" id="SSF48208">
    <property type="entry name" value="Six-hairpin glycosidases"/>
    <property type="match status" value="1"/>
</dbReference>
<dbReference type="KEGG" id="coh:EAV92_13320"/>
<dbReference type="Proteomes" id="UP000269097">
    <property type="component" value="Chromosome"/>
</dbReference>